<evidence type="ECO:0000313" key="3">
    <source>
        <dbReference type="Proteomes" id="UP001209540"/>
    </source>
</evidence>
<organism evidence="2 3">
    <name type="scientific">Phascolomyces articulosus</name>
    <dbReference type="NCBI Taxonomy" id="60185"/>
    <lineage>
        <taxon>Eukaryota</taxon>
        <taxon>Fungi</taxon>
        <taxon>Fungi incertae sedis</taxon>
        <taxon>Mucoromycota</taxon>
        <taxon>Mucoromycotina</taxon>
        <taxon>Mucoromycetes</taxon>
        <taxon>Mucorales</taxon>
        <taxon>Lichtheimiaceae</taxon>
        <taxon>Phascolomyces</taxon>
    </lineage>
</organism>
<accession>A0AAD5K5Y1</accession>
<feature type="region of interest" description="Disordered" evidence="1">
    <location>
        <begin position="1"/>
        <end position="41"/>
    </location>
</feature>
<dbReference type="AlphaFoldDB" id="A0AAD5K5Y1"/>
<comment type="caution">
    <text evidence="2">The sequence shown here is derived from an EMBL/GenBank/DDBJ whole genome shotgun (WGS) entry which is preliminary data.</text>
</comment>
<reference evidence="2" key="2">
    <citation type="submission" date="2023-02" db="EMBL/GenBank/DDBJ databases">
        <authorList>
            <consortium name="DOE Joint Genome Institute"/>
            <person name="Mondo S.J."/>
            <person name="Chang Y."/>
            <person name="Wang Y."/>
            <person name="Ahrendt S."/>
            <person name="Andreopoulos W."/>
            <person name="Barry K."/>
            <person name="Beard J."/>
            <person name="Benny G.L."/>
            <person name="Blankenship S."/>
            <person name="Bonito G."/>
            <person name="Cuomo C."/>
            <person name="Desiro A."/>
            <person name="Gervers K.A."/>
            <person name="Hundley H."/>
            <person name="Kuo A."/>
            <person name="LaButti K."/>
            <person name="Lang B.F."/>
            <person name="Lipzen A."/>
            <person name="O'Donnell K."/>
            <person name="Pangilinan J."/>
            <person name="Reynolds N."/>
            <person name="Sandor L."/>
            <person name="Smith M.W."/>
            <person name="Tsang A."/>
            <person name="Grigoriev I.V."/>
            <person name="Stajich J.E."/>
            <person name="Spatafora J.W."/>
        </authorList>
    </citation>
    <scope>NUCLEOTIDE SEQUENCE</scope>
    <source>
        <strain evidence="2">RSA 2281</strain>
    </source>
</reference>
<dbReference type="Proteomes" id="UP001209540">
    <property type="component" value="Unassembled WGS sequence"/>
</dbReference>
<evidence type="ECO:0000313" key="2">
    <source>
        <dbReference type="EMBL" id="KAI9252303.1"/>
    </source>
</evidence>
<protein>
    <submittedName>
        <fullName evidence="2">Uncharacterized protein</fullName>
    </submittedName>
</protein>
<keyword evidence="3" id="KW-1185">Reference proteome</keyword>
<name>A0AAD5K5Y1_9FUNG</name>
<sequence>MVAGKSSKAAIQRASKRKPITIYQSDQPTNKKQKKIPKNEEALKKRHLTKHSLPFEYKANPKIKSIKTNYRRVILKSNIICENCHKKCANGYHTTLPIHPPIHKKSISMCLGCRQKHFKEFPKSDSLNESKSKA</sequence>
<reference evidence="2" key="1">
    <citation type="journal article" date="2022" name="IScience">
        <title>Evolution of zygomycete secretomes and the origins of terrestrial fungal ecologies.</title>
        <authorList>
            <person name="Chang Y."/>
            <person name="Wang Y."/>
            <person name="Mondo S."/>
            <person name="Ahrendt S."/>
            <person name="Andreopoulos W."/>
            <person name="Barry K."/>
            <person name="Beard J."/>
            <person name="Benny G.L."/>
            <person name="Blankenship S."/>
            <person name="Bonito G."/>
            <person name="Cuomo C."/>
            <person name="Desiro A."/>
            <person name="Gervers K.A."/>
            <person name="Hundley H."/>
            <person name="Kuo A."/>
            <person name="LaButti K."/>
            <person name="Lang B.F."/>
            <person name="Lipzen A."/>
            <person name="O'Donnell K."/>
            <person name="Pangilinan J."/>
            <person name="Reynolds N."/>
            <person name="Sandor L."/>
            <person name="Smith M.E."/>
            <person name="Tsang A."/>
            <person name="Grigoriev I.V."/>
            <person name="Stajich J.E."/>
            <person name="Spatafora J.W."/>
        </authorList>
    </citation>
    <scope>NUCLEOTIDE SEQUENCE</scope>
    <source>
        <strain evidence="2">RSA 2281</strain>
    </source>
</reference>
<dbReference type="EMBL" id="JAIXMP010000028">
    <property type="protein sequence ID" value="KAI9252303.1"/>
    <property type="molecule type" value="Genomic_DNA"/>
</dbReference>
<gene>
    <name evidence="2" type="ORF">BDA99DRAFT_574849</name>
</gene>
<proteinExistence type="predicted"/>
<evidence type="ECO:0000256" key="1">
    <source>
        <dbReference type="SAM" id="MobiDB-lite"/>
    </source>
</evidence>